<keyword evidence="3 4" id="KW-0012">Acyltransferase</keyword>
<dbReference type="InterPro" id="IPR020615">
    <property type="entry name" value="Thiolase_acyl_enz_int_AS"/>
</dbReference>
<evidence type="ECO:0000256" key="1">
    <source>
        <dbReference type="ARBA" id="ARBA00010982"/>
    </source>
</evidence>
<dbReference type="SUPFAM" id="SSF53901">
    <property type="entry name" value="Thiolase-like"/>
    <property type="match status" value="2"/>
</dbReference>
<evidence type="ECO:0000259" key="5">
    <source>
        <dbReference type="Pfam" id="PF00108"/>
    </source>
</evidence>
<dbReference type="Gene3D" id="3.40.47.10">
    <property type="match status" value="2"/>
</dbReference>
<dbReference type="InterPro" id="IPR020617">
    <property type="entry name" value="Thiolase_C"/>
</dbReference>
<keyword evidence="8" id="KW-1185">Reference proteome</keyword>
<comment type="similarity">
    <text evidence="1 4">Belongs to the thiolase-like superfamily. Thiolase family.</text>
</comment>
<dbReference type="Pfam" id="PF02803">
    <property type="entry name" value="Thiolase_C"/>
    <property type="match status" value="1"/>
</dbReference>
<accession>A0ABR5F1P9</accession>
<name>A0ABR5F1P9_9ACTN</name>
<dbReference type="PROSITE" id="PS00099">
    <property type="entry name" value="THIOLASE_3"/>
    <property type="match status" value="1"/>
</dbReference>
<dbReference type="InterPro" id="IPR020613">
    <property type="entry name" value="Thiolase_CS"/>
</dbReference>
<evidence type="ECO:0000259" key="6">
    <source>
        <dbReference type="Pfam" id="PF02803"/>
    </source>
</evidence>
<dbReference type="CDD" id="cd00751">
    <property type="entry name" value="thiolase"/>
    <property type="match status" value="1"/>
</dbReference>
<dbReference type="PROSITE" id="PS00098">
    <property type="entry name" value="THIOLASE_1"/>
    <property type="match status" value="1"/>
</dbReference>
<evidence type="ECO:0000313" key="7">
    <source>
        <dbReference type="EMBL" id="KLL10651.1"/>
    </source>
</evidence>
<dbReference type="InterPro" id="IPR002155">
    <property type="entry name" value="Thiolase"/>
</dbReference>
<dbReference type="Proteomes" id="UP000035425">
    <property type="component" value="Unassembled WGS sequence"/>
</dbReference>
<evidence type="ECO:0000313" key="8">
    <source>
        <dbReference type="Proteomes" id="UP000035425"/>
    </source>
</evidence>
<dbReference type="PANTHER" id="PTHR43365:SF1">
    <property type="entry name" value="ACETYL-COA C-ACYLTRANSFERASE"/>
    <property type="match status" value="1"/>
</dbReference>
<dbReference type="InterPro" id="IPR020610">
    <property type="entry name" value="Thiolase_AS"/>
</dbReference>
<dbReference type="EMBL" id="JWIO01000028">
    <property type="protein sequence ID" value="KLL10651.1"/>
    <property type="molecule type" value="Genomic_DNA"/>
</dbReference>
<dbReference type="NCBIfam" id="TIGR01930">
    <property type="entry name" value="AcCoA-C-Actrans"/>
    <property type="match status" value="1"/>
</dbReference>
<keyword evidence="2 4" id="KW-0808">Transferase</keyword>
<dbReference type="PANTHER" id="PTHR43365">
    <property type="entry name" value="BLR7806 PROTEIN"/>
    <property type="match status" value="1"/>
</dbReference>
<dbReference type="GO" id="GO:0003985">
    <property type="term" value="F:acetyl-CoA C-acetyltransferase activity"/>
    <property type="evidence" value="ECO:0007669"/>
    <property type="project" value="UniProtKB-EC"/>
</dbReference>
<proteinExistence type="inferred from homology"/>
<reference evidence="7 8" key="1">
    <citation type="submission" date="2014-12" db="EMBL/GenBank/DDBJ databases">
        <title>Frankia sp. BMG5.1 draft genome.</title>
        <authorList>
            <person name="Gtari M."/>
            <person name="Ghodhbane-Gtari F."/>
            <person name="Nouioui I."/>
            <person name="Ktari A."/>
            <person name="Hezbri K."/>
            <person name="Mimouni W."/>
            <person name="Sbissi I."/>
            <person name="Ayari A."/>
            <person name="Yamanaka T."/>
            <person name="Normand P."/>
            <person name="Tisa L.S."/>
            <person name="Boudabous A."/>
        </authorList>
    </citation>
    <scope>NUCLEOTIDE SEQUENCE [LARGE SCALE GENOMIC DNA]</scope>
    <source>
        <strain evidence="7 8">BMG5.1</strain>
    </source>
</reference>
<dbReference type="PIRSF" id="PIRSF000429">
    <property type="entry name" value="Ac-CoA_Ac_transf"/>
    <property type="match status" value="1"/>
</dbReference>
<sequence length="403" mass="42129">MSTEAFVYDAIRTPRGRGKKTGSLHGVKPVSLVVGLIDEIRKRNPTLDVDRISDVVLGVVSPVGDQGSDIARTAALVAGLPDTVGGLQLNRFCASGLEAVNTAAQKVRSGWDEIVLAGGVESMSRVPLGADGGAWASDPATNYQTMFVPQGVSADLLATIEGFSRTDVDTYAVRSQQRAAHAWKNGYFANSVIPVYDHGLLVLDHDEHLRPESTVDSLAALPPSFAAVGEQGGFDAVALQKYHWVEKIDHVHTAANSSGIVDGAALVLLGSERAGVELGLAPRARVVATATSGADATIMLTGPTPATRKLFAHTGLGVDDIDLFEINEAFASVVLRYQRDIGIPDEKLNVNGGAIAMGHPLGATGAMLVGTVIDELERRGGRRAVVTLCIGAGMGVATLVELV</sequence>
<feature type="domain" description="Thiolase N-terminal" evidence="5">
    <location>
        <begin position="7"/>
        <end position="229"/>
    </location>
</feature>
<dbReference type="EC" id="2.3.1.9" evidence="7"/>
<dbReference type="InterPro" id="IPR020616">
    <property type="entry name" value="Thiolase_N"/>
</dbReference>
<organism evidence="7 8">
    <name type="scientific">Protofrankia coriariae</name>
    <dbReference type="NCBI Taxonomy" id="1562887"/>
    <lineage>
        <taxon>Bacteria</taxon>
        <taxon>Bacillati</taxon>
        <taxon>Actinomycetota</taxon>
        <taxon>Actinomycetes</taxon>
        <taxon>Frankiales</taxon>
        <taxon>Frankiaceae</taxon>
        <taxon>Protofrankia</taxon>
    </lineage>
</organism>
<dbReference type="RefSeq" id="WP_047224000.1">
    <property type="nucleotide sequence ID" value="NZ_JWIO01000028.1"/>
</dbReference>
<evidence type="ECO:0000256" key="3">
    <source>
        <dbReference type="ARBA" id="ARBA00023315"/>
    </source>
</evidence>
<dbReference type="NCBIfam" id="NF006090">
    <property type="entry name" value="PRK08242.1"/>
    <property type="match status" value="1"/>
</dbReference>
<dbReference type="Pfam" id="PF00108">
    <property type="entry name" value="Thiolase_N"/>
    <property type="match status" value="1"/>
</dbReference>
<evidence type="ECO:0000256" key="2">
    <source>
        <dbReference type="ARBA" id="ARBA00022679"/>
    </source>
</evidence>
<dbReference type="PROSITE" id="PS00737">
    <property type="entry name" value="THIOLASE_2"/>
    <property type="match status" value="1"/>
</dbReference>
<protein>
    <submittedName>
        <fullName evidence="7">Acetyl-CoA acetyltransferase</fullName>
        <ecNumber evidence="7">2.3.1.9</ecNumber>
    </submittedName>
</protein>
<feature type="domain" description="Thiolase C-terminal" evidence="6">
    <location>
        <begin position="281"/>
        <end position="401"/>
    </location>
</feature>
<dbReference type="InterPro" id="IPR016039">
    <property type="entry name" value="Thiolase-like"/>
</dbReference>
<comment type="caution">
    <text evidence="7">The sequence shown here is derived from an EMBL/GenBank/DDBJ whole genome shotgun (WGS) entry which is preliminary data.</text>
</comment>
<gene>
    <name evidence="7" type="ORF">FrCorBMG51_16915</name>
</gene>
<evidence type="ECO:0000256" key="4">
    <source>
        <dbReference type="RuleBase" id="RU003557"/>
    </source>
</evidence>